<dbReference type="PANTHER" id="PTHR13504">
    <property type="entry name" value="FIDO DOMAIN-CONTAINING PROTEIN DDB_G0283145"/>
    <property type="match status" value="1"/>
</dbReference>
<feature type="site" description="Important for autoinhibition of adenylyltransferase activity" evidence="3">
    <location>
        <position position="56"/>
    </location>
</feature>
<feature type="binding site" evidence="2">
    <location>
        <begin position="222"/>
        <end position="223"/>
    </location>
    <ligand>
        <name>ATP</name>
        <dbReference type="ChEBI" id="CHEBI:30616"/>
    </ligand>
</feature>
<reference evidence="5 6" key="1">
    <citation type="submission" date="2018-08" db="EMBL/GenBank/DDBJ databases">
        <title>A genome reference for cultivated species of the human gut microbiota.</title>
        <authorList>
            <person name="Zou Y."/>
            <person name="Xue W."/>
            <person name="Luo G."/>
        </authorList>
    </citation>
    <scope>NUCLEOTIDE SEQUENCE [LARGE SCALE GENOMIC DNA]</scope>
    <source>
        <strain evidence="5 6">AF22-21</strain>
    </source>
</reference>
<evidence type="ECO:0000256" key="2">
    <source>
        <dbReference type="PIRSR" id="PIRSR640198-2"/>
    </source>
</evidence>
<dbReference type="PROSITE" id="PS51459">
    <property type="entry name" value="FIDO"/>
    <property type="match status" value="1"/>
</dbReference>
<dbReference type="Proteomes" id="UP000283295">
    <property type="component" value="Unassembled WGS sequence"/>
</dbReference>
<keyword evidence="2" id="KW-0067">ATP-binding</keyword>
<evidence type="ECO:0000256" key="1">
    <source>
        <dbReference type="PIRSR" id="PIRSR640198-1"/>
    </source>
</evidence>
<dbReference type="PANTHER" id="PTHR13504:SF38">
    <property type="entry name" value="FIDO DOMAIN-CONTAINING PROTEIN"/>
    <property type="match status" value="1"/>
</dbReference>
<sequence length="330" mass="38150">MSGYVPPYTISNKMLELVSEISEKVGRITSHKELESKPHLRRNNRIRSIHSSLKIEANSLSLSDVRDVINGHLVLGDQKEIQEVKNAYAAYEKIPEIDPTSISDLKRIHGILTYRTARESGVFRKGDEGVFSGGECIFVAPPPHMVNELMRDLMQWVKEKEGVIHPLILSAIFHYEFVFIHPFADGNGRMARLWHTVILYRWRNVFEYIPLESQIERFQNEYYDAIAVCHTKGNSDIFIEFMLDMINQILDEVILQVNRSNAEVSEYVKRMLAVMEYDVPYTSNSIMEALGLKSKETLRKNYINPAMELGLIKMTLPDKPNSRNQRYVKQ</sequence>
<keyword evidence="2" id="KW-0547">Nucleotide-binding</keyword>
<proteinExistence type="predicted"/>
<evidence type="ECO:0000259" key="4">
    <source>
        <dbReference type="PROSITE" id="PS51459"/>
    </source>
</evidence>
<dbReference type="Gene3D" id="1.10.3290.10">
    <property type="entry name" value="Fido-like domain"/>
    <property type="match status" value="1"/>
</dbReference>
<protein>
    <submittedName>
        <fullName evidence="5">Fic family protein</fullName>
    </submittedName>
</protein>
<dbReference type="SUPFAM" id="SSF140931">
    <property type="entry name" value="Fic-like"/>
    <property type="match status" value="1"/>
</dbReference>
<dbReference type="InterPro" id="IPR040198">
    <property type="entry name" value="Fido_containing"/>
</dbReference>
<evidence type="ECO:0000256" key="3">
    <source>
        <dbReference type="PIRSR" id="PIRSR640198-3"/>
    </source>
</evidence>
<evidence type="ECO:0000313" key="5">
    <source>
        <dbReference type="EMBL" id="RGS41157.1"/>
    </source>
</evidence>
<name>A0A412IQX0_9FIRM</name>
<dbReference type="GO" id="GO:0005524">
    <property type="term" value="F:ATP binding"/>
    <property type="evidence" value="ECO:0007669"/>
    <property type="project" value="UniProtKB-KW"/>
</dbReference>
<dbReference type="EMBL" id="QRVK01000022">
    <property type="protein sequence ID" value="RGS41157.1"/>
    <property type="molecule type" value="Genomic_DNA"/>
</dbReference>
<dbReference type="Pfam" id="PF21247">
    <property type="entry name" value="Fic-like_C"/>
    <property type="match status" value="1"/>
</dbReference>
<dbReference type="InterPro" id="IPR049514">
    <property type="entry name" value="Fic-like_C"/>
</dbReference>
<gene>
    <name evidence="5" type="ORF">DWX94_09120</name>
</gene>
<dbReference type="Pfam" id="PF02661">
    <property type="entry name" value="Fic"/>
    <property type="match status" value="1"/>
</dbReference>
<comment type="caution">
    <text evidence="5">The sequence shown here is derived from an EMBL/GenBank/DDBJ whole genome shotgun (WGS) entry which is preliminary data.</text>
</comment>
<feature type="domain" description="Fido" evidence="4">
    <location>
        <begin position="100"/>
        <end position="244"/>
    </location>
</feature>
<dbReference type="AlphaFoldDB" id="A0A412IQX0"/>
<feature type="active site" evidence="1">
    <location>
        <position position="181"/>
    </location>
</feature>
<dbReference type="InterPro" id="IPR036597">
    <property type="entry name" value="Fido-like_dom_sf"/>
</dbReference>
<dbReference type="OrthoDB" id="9813719at2"/>
<dbReference type="InterPro" id="IPR003812">
    <property type="entry name" value="Fido"/>
</dbReference>
<feature type="binding site" evidence="2">
    <location>
        <begin position="185"/>
        <end position="192"/>
    </location>
    <ligand>
        <name>ATP</name>
        <dbReference type="ChEBI" id="CHEBI:30616"/>
    </ligand>
</feature>
<accession>A0A412IQX0</accession>
<organism evidence="5 6">
    <name type="scientific">Coprococcus eutactus</name>
    <dbReference type="NCBI Taxonomy" id="33043"/>
    <lineage>
        <taxon>Bacteria</taxon>
        <taxon>Bacillati</taxon>
        <taxon>Bacillota</taxon>
        <taxon>Clostridia</taxon>
        <taxon>Lachnospirales</taxon>
        <taxon>Lachnospiraceae</taxon>
        <taxon>Coprococcus</taxon>
    </lineage>
</organism>
<evidence type="ECO:0000313" key="6">
    <source>
        <dbReference type="Proteomes" id="UP000283295"/>
    </source>
</evidence>